<dbReference type="OrthoDB" id="9813426at2"/>
<evidence type="ECO:0000256" key="6">
    <source>
        <dbReference type="ARBA" id="ARBA00023136"/>
    </source>
</evidence>
<proteinExistence type="inferred from homology"/>
<feature type="transmembrane region" description="Helical" evidence="7">
    <location>
        <begin position="56"/>
        <end position="77"/>
    </location>
</feature>
<protein>
    <submittedName>
        <fullName evidence="9">DedA family protein</fullName>
    </submittedName>
</protein>
<feature type="transmembrane region" description="Helical" evidence="7">
    <location>
        <begin position="144"/>
        <end position="164"/>
    </location>
</feature>
<keyword evidence="3" id="KW-1003">Cell membrane</keyword>
<feature type="transmembrane region" description="Helical" evidence="7">
    <location>
        <begin position="111"/>
        <end position="132"/>
    </location>
</feature>
<dbReference type="AlphaFoldDB" id="A0A2G4EVP7"/>
<accession>A0A2G4EVP7</accession>
<comment type="similarity">
    <text evidence="2">Belongs to the DedA family.</text>
</comment>
<feature type="transmembrane region" description="Helical" evidence="7">
    <location>
        <begin position="176"/>
        <end position="198"/>
    </location>
</feature>
<feature type="transmembrane region" description="Helical" evidence="7">
    <location>
        <begin position="20"/>
        <end position="49"/>
    </location>
</feature>
<dbReference type="RefSeq" id="WP_096831508.1">
    <property type="nucleotide sequence ID" value="NZ_NXIB02000173.1"/>
</dbReference>
<feature type="domain" description="VTT" evidence="8">
    <location>
        <begin position="36"/>
        <end position="162"/>
    </location>
</feature>
<gene>
    <name evidence="9" type="ORF">CP500_020595</name>
</gene>
<dbReference type="GO" id="GO:0005886">
    <property type="term" value="C:plasma membrane"/>
    <property type="evidence" value="ECO:0007669"/>
    <property type="project" value="UniProtKB-SubCell"/>
</dbReference>
<evidence type="ECO:0000256" key="5">
    <source>
        <dbReference type="ARBA" id="ARBA00022989"/>
    </source>
</evidence>
<sequence>MSFEFLSLETIQQFAHDYGYWAIFLGILLENLGIPLPGETITIAGGFLAGSGELNYWFVLASAIAGATVGGNFGYAIGRYGGWPLLLKLGKIFRFREEQLFDLKEKFSENAAKAVFLGRFIALLRIFASPLAGIAEMPFWKFSLFNILGAASWASVMVSLSYFLGQVVSLEKLVAWAAQFAVVALLLAVAWIAIPIWLESRNLDKTK</sequence>
<dbReference type="InterPro" id="IPR051311">
    <property type="entry name" value="DedA_domain"/>
</dbReference>
<dbReference type="PANTHER" id="PTHR42709">
    <property type="entry name" value="ALKALINE PHOSPHATASE LIKE PROTEIN"/>
    <property type="match status" value="1"/>
</dbReference>
<comment type="subcellular location">
    <subcellularLocation>
        <location evidence="1">Cell membrane</location>
        <topology evidence="1">Multi-pass membrane protein</topology>
    </subcellularLocation>
</comment>
<dbReference type="PANTHER" id="PTHR42709:SF6">
    <property type="entry name" value="UNDECAPRENYL PHOSPHATE TRANSPORTER A"/>
    <property type="match status" value="1"/>
</dbReference>
<evidence type="ECO:0000256" key="3">
    <source>
        <dbReference type="ARBA" id="ARBA00022475"/>
    </source>
</evidence>
<reference evidence="9" key="1">
    <citation type="submission" date="2017-10" db="EMBL/GenBank/DDBJ databases">
        <title>Draft genome sequence of the planktic cyanobacteria Tychonema bourrellyi isolated from alpine lentic freshwater.</title>
        <authorList>
            <person name="Tett A."/>
            <person name="Armanini F."/>
            <person name="Asnicar F."/>
            <person name="Boscaini A."/>
            <person name="Pasolli E."/>
            <person name="Zolfo M."/>
            <person name="Donati C."/>
            <person name="Salmaso N."/>
            <person name="Segata N."/>
        </authorList>
    </citation>
    <scope>NUCLEOTIDE SEQUENCE</scope>
    <source>
        <strain evidence="9">FEM_GT703</strain>
    </source>
</reference>
<evidence type="ECO:0000256" key="7">
    <source>
        <dbReference type="SAM" id="Phobius"/>
    </source>
</evidence>
<evidence type="ECO:0000313" key="9">
    <source>
        <dbReference type="EMBL" id="PHX53611.1"/>
    </source>
</evidence>
<name>A0A2G4EVP7_9CYAN</name>
<keyword evidence="10" id="KW-1185">Reference proteome</keyword>
<evidence type="ECO:0000313" key="10">
    <source>
        <dbReference type="Proteomes" id="UP000226442"/>
    </source>
</evidence>
<keyword evidence="4 7" id="KW-0812">Transmembrane</keyword>
<evidence type="ECO:0000256" key="2">
    <source>
        <dbReference type="ARBA" id="ARBA00010792"/>
    </source>
</evidence>
<comment type="caution">
    <text evidence="9">The sequence shown here is derived from an EMBL/GenBank/DDBJ whole genome shotgun (WGS) entry which is preliminary data.</text>
</comment>
<evidence type="ECO:0000259" key="8">
    <source>
        <dbReference type="Pfam" id="PF09335"/>
    </source>
</evidence>
<dbReference type="EMBL" id="NXIB02000173">
    <property type="protein sequence ID" value="PHX53611.1"/>
    <property type="molecule type" value="Genomic_DNA"/>
</dbReference>
<dbReference type="Proteomes" id="UP000226442">
    <property type="component" value="Unassembled WGS sequence"/>
</dbReference>
<keyword evidence="5 7" id="KW-1133">Transmembrane helix</keyword>
<dbReference type="Pfam" id="PF09335">
    <property type="entry name" value="VTT_dom"/>
    <property type="match status" value="1"/>
</dbReference>
<dbReference type="InterPro" id="IPR032816">
    <property type="entry name" value="VTT_dom"/>
</dbReference>
<keyword evidence="6 7" id="KW-0472">Membrane</keyword>
<evidence type="ECO:0000256" key="1">
    <source>
        <dbReference type="ARBA" id="ARBA00004651"/>
    </source>
</evidence>
<organism evidence="9 10">
    <name type="scientific">Tychonema bourrellyi FEM_GT703</name>
    <dbReference type="NCBI Taxonomy" id="2040638"/>
    <lineage>
        <taxon>Bacteria</taxon>
        <taxon>Bacillati</taxon>
        <taxon>Cyanobacteriota</taxon>
        <taxon>Cyanophyceae</taxon>
        <taxon>Oscillatoriophycideae</taxon>
        <taxon>Oscillatoriales</taxon>
        <taxon>Microcoleaceae</taxon>
        <taxon>Tychonema</taxon>
    </lineage>
</organism>
<evidence type="ECO:0000256" key="4">
    <source>
        <dbReference type="ARBA" id="ARBA00022692"/>
    </source>
</evidence>